<feature type="domain" description="Zn(2)-C6 fungal-type" evidence="8">
    <location>
        <begin position="113"/>
        <end position="142"/>
    </location>
</feature>
<dbReference type="HOGENOM" id="CLU_003487_0_1_1"/>
<dbReference type="AlphaFoldDB" id="S3D8L5"/>
<evidence type="ECO:0000313" key="11">
    <source>
        <dbReference type="Proteomes" id="UP000016922"/>
    </source>
</evidence>
<evidence type="ECO:0000256" key="3">
    <source>
        <dbReference type="ARBA" id="ARBA00023015"/>
    </source>
</evidence>
<dbReference type="KEGG" id="glz:GLAREA_10492"/>
<dbReference type="SUPFAM" id="SSF57701">
    <property type="entry name" value="Zn2/Cys6 DNA-binding domain"/>
    <property type="match status" value="1"/>
</dbReference>
<evidence type="ECO:0000256" key="6">
    <source>
        <dbReference type="PROSITE-ProRule" id="PRU00042"/>
    </source>
</evidence>
<dbReference type="InterPro" id="IPR036864">
    <property type="entry name" value="Zn2-C6_fun-type_DNA-bd_sf"/>
</dbReference>
<dbReference type="PROSITE" id="PS50157">
    <property type="entry name" value="ZINC_FINGER_C2H2_2"/>
    <property type="match status" value="2"/>
</dbReference>
<dbReference type="RefSeq" id="XP_008077784.1">
    <property type="nucleotide sequence ID" value="XM_008079593.1"/>
</dbReference>
<dbReference type="InterPro" id="IPR036236">
    <property type="entry name" value="Znf_C2H2_sf"/>
</dbReference>
<feature type="region of interest" description="Disordered" evidence="7">
    <location>
        <begin position="144"/>
        <end position="198"/>
    </location>
</feature>
<gene>
    <name evidence="10" type="ORF">GLAREA_10492</name>
</gene>
<dbReference type="Gene3D" id="3.30.160.60">
    <property type="entry name" value="Classic Zinc Finger"/>
    <property type="match status" value="1"/>
</dbReference>
<feature type="region of interest" description="Disordered" evidence="7">
    <location>
        <begin position="324"/>
        <end position="343"/>
    </location>
</feature>
<keyword evidence="5" id="KW-0539">Nucleus</keyword>
<evidence type="ECO:0000256" key="7">
    <source>
        <dbReference type="SAM" id="MobiDB-lite"/>
    </source>
</evidence>
<dbReference type="GO" id="GO:0003677">
    <property type="term" value="F:DNA binding"/>
    <property type="evidence" value="ECO:0007669"/>
    <property type="project" value="InterPro"/>
</dbReference>
<dbReference type="PANTHER" id="PTHR47660:SF2">
    <property type="entry name" value="TRANSCRIPTION FACTOR WITH C2H2 AND ZN(2)-CYS(6) DNA BINDING DOMAIN (EUROFUNG)"/>
    <property type="match status" value="1"/>
</dbReference>
<name>S3D8L5_GLAL2</name>
<proteinExistence type="predicted"/>
<dbReference type="PROSITE" id="PS00028">
    <property type="entry name" value="ZINC_FINGER_C2H2_1"/>
    <property type="match status" value="2"/>
</dbReference>
<evidence type="ECO:0000259" key="8">
    <source>
        <dbReference type="PROSITE" id="PS50048"/>
    </source>
</evidence>
<keyword evidence="11" id="KW-1185">Reference proteome</keyword>
<dbReference type="CDD" id="cd00067">
    <property type="entry name" value="GAL4"/>
    <property type="match status" value="1"/>
</dbReference>
<evidence type="ECO:0000256" key="5">
    <source>
        <dbReference type="ARBA" id="ARBA00023242"/>
    </source>
</evidence>
<keyword evidence="3" id="KW-0805">Transcription regulation</keyword>
<feature type="region of interest" description="Disordered" evidence="7">
    <location>
        <begin position="1"/>
        <end position="41"/>
    </location>
</feature>
<dbReference type="Gene3D" id="4.10.240.10">
    <property type="entry name" value="Zn(2)-C6 fungal-type DNA-binding domain"/>
    <property type="match status" value="1"/>
</dbReference>
<protein>
    <submittedName>
        <fullName evidence="10">C2H2 and C2HC zinc finger</fullName>
    </submittedName>
</protein>
<dbReference type="InterPro" id="IPR013087">
    <property type="entry name" value="Znf_C2H2_type"/>
</dbReference>
<evidence type="ECO:0000313" key="10">
    <source>
        <dbReference type="EMBL" id="EPE34797.1"/>
    </source>
</evidence>
<evidence type="ECO:0000256" key="1">
    <source>
        <dbReference type="ARBA" id="ARBA00022723"/>
    </source>
</evidence>
<dbReference type="GO" id="GO:0000981">
    <property type="term" value="F:DNA-binding transcription factor activity, RNA polymerase II-specific"/>
    <property type="evidence" value="ECO:0007669"/>
    <property type="project" value="InterPro"/>
</dbReference>
<dbReference type="Proteomes" id="UP000016922">
    <property type="component" value="Unassembled WGS sequence"/>
</dbReference>
<dbReference type="OrthoDB" id="40579at2759"/>
<feature type="domain" description="C2H2-type" evidence="9">
    <location>
        <begin position="46"/>
        <end position="73"/>
    </location>
</feature>
<sequence>MEGQPHGLPSTPPPEACVGNPQLLPPETLAQGNSQIERVGSDKATHQCPLCPRKYERADHLSRHLKTHENARSHRCNQCSKRFNRADLLSRHESSHNRTPGKRKDDGDRVLVACRACIASKSKCQDEKPCVRCVTKGIRCEVSPNRARAQSTSLHKNPAASASFGNRSSKSASPRRLNGEGSAHQGQLSRSSEIEEHMGDDTEGVAYREQLSGFSRDGSANGATMMGDSNAMEVDYDEQSIGVAFQTAGINRGSSIGGGALNSVHLSSVYDQPPAEQFISLADQYQFTEQFGFIPRNTYFGEEDDFDMWEMDGAGFEFQPFMESAPTQERQSEKPVEECSSSSSRATKLHAAFEKSAWIWNPTQNDHSLNDQTNLEVDDTNIAVASTPETPGTTMDQFLFCCIDSSMRDRILHIIFNLRVYHTPIRAFPPLSLLNLLIQVHFAQSKFNADHLIHAASFDSKLALPELVLAITAAGANAILTPSIRRMGLALQEIVRHTIAELWERNNANTRRLQTIQAWILNCEIGLWSGVKRKMEIAESFLQPVIVMMRRSGVFAMGKTPSDLRPTKHDPDAVLHAKWNRFIERESYKRLALRTFIQDAQASSGFQKPPQISFTELDFDLPSSQDLWLAQSPVQWRDVYLEKQDVDIPMLLEAMQNPELLSQSEALIDSKACAMAITAGHWGQIWRLAEAKKFYPTFKAAYRLSLMTEQDELYRALISGVASMSDLCKHDPSIALFGEFFLMVSHEAPEDIQRFAGKFGPEESRKVFGTFQEWSNLPESRMTIWHAGQVLRAAAQFNQCSLKDFYAVAVYYAALTLWIYGTMLFSREKDLFGPVSHQRVVNTETISDSVALNQAENESVKTFRVVNKGTPGLVVIDNDQIHRFKPLSSTRCVLEYAQNILRTNFSNSHETLPGMIESLANLMADLSSLPEGRNSRMATEGPD</sequence>
<feature type="compositionally biased region" description="Polar residues" evidence="7">
    <location>
        <begin position="163"/>
        <end position="172"/>
    </location>
</feature>
<dbReference type="PANTHER" id="PTHR47660">
    <property type="entry name" value="TRANSCRIPTION FACTOR WITH C2H2 AND ZN(2)-CYS(6) DNA BINDING DOMAIN (EUROFUNG)-RELATED-RELATED"/>
    <property type="match status" value="1"/>
</dbReference>
<dbReference type="OMA" id="RSPWLWE"/>
<dbReference type="InterPro" id="IPR001138">
    <property type="entry name" value="Zn2Cys6_DnaBD"/>
</dbReference>
<dbReference type="eggNOG" id="KOG1721">
    <property type="taxonomic scope" value="Eukaryota"/>
</dbReference>
<dbReference type="PROSITE" id="PS50048">
    <property type="entry name" value="ZN2_CY6_FUNGAL_2"/>
    <property type="match status" value="1"/>
</dbReference>
<evidence type="ECO:0000256" key="2">
    <source>
        <dbReference type="ARBA" id="ARBA00022833"/>
    </source>
</evidence>
<dbReference type="EMBL" id="KE145355">
    <property type="protein sequence ID" value="EPE34797.1"/>
    <property type="molecule type" value="Genomic_DNA"/>
</dbReference>
<feature type="domain" description="C2H2-type" evidence="9">
    <location>
        <begin position="74"/>
        <end position="101"/>
    </location>
</feature>
<evidence type="ECO:0000259" key="9">
    <source>
        <dbReference type="PROSITE" id="PS50157"/>
    </source>
</evidence>
<evidence type="ECO:0000256" key="4">
    <source>
        <dbReference type="ARBA" id="ARBA00023163"/>
    </source>
</evidence>
<dbReference type="GO" id="GO:0008270">
    <property type="term" value="F:zinc ion binding"/>
    <property type="evidence" value="ECO:0007669"/>
    <property type="project" value="UniProtKB-KW"/>
</dbReference>
<organism evidence="10 11">
    <name type="scientific">Glarea lozoyensis (strain ATCC 20868 / MF5171)</name>
    <dbReference type="NCBI Taxonomy" id="1116229"/>
    <lineage>
        <taxon>Eukaryota</taxon>
        <taxon>Fungi</taxon>
        <taxon>Dikarya</taxon>
        <taxon>Ascomycota</taxon>
        <taxon>Pezizomycotina</taxon>
        <taxon>Leotiomycetes</taxon>
        <taxon>Helotiales</taxon>
        <taxon>Helotiaceae</taxon>
        <taxon>Glarea</taxon>
    </lineage>
</organism>
<keyword evidence="2" id="KW-0862">Zinc</keyword>
<dbReference type="SUPFAM" id="SSF57667">
    <property type="entry name" value="beta-beta-alpha zinc fingers"/>
    <property type="match status" value="1"/>
</dbReference>
<accession>S3D8L5</accession>
<dbReference type="Pfam" id="PF04082">
    <property type="entry name" value="Fungal_trans"/>
    <property type="match status" value="1"/>
</dbReference>
<dbReference type="SMART" id="SM00355">
    <property type="entry name" value="ZnF_C2H2"/>
    <property type="match status" value="2"/>
</dbReference>
<keyword evidence="1" id="KW-0479">Metal-binding</keyword>
<dbReference type="InterPro" id="IPR007219">
    <property type="entry name" value="XnlR_reg_dom"/>
</dbReference>
<keyword evidence="6" id="KW-0863">Zinc-finger</keyword>
<dbReference type="GeneID" id="19469538"/>
<dbReference type="Pfam" id="PF00096">
    <property type="entry name" value="zf-C2H2"/>
    <property type="match status" value="2"/>
</dbReference>
<reference evidence="10 11" key="1">
    <citation type="journal article" date="2013" name="BMC Genomics">
        <title>Genomics-driven discovery of the pneumocandin biosynthetic gene cluster in the fungus Glarea lozoyensis.</title>
        <authorList>
            <person name="Chen L."/>
            <person name="Yue Q."/>
            <person name="Zhang X."/>
            <person name="Xiang M."/>
            <person name="Wang C."/>
            <person name="Li S."/>
            <person name="Che Y."/>
            <person name="Ortiz-Lopez F.J."/>
            <person name="Bills G.F."/>
            <person name="Liu X."/>
            <person name="An Z."/>
        </authorList>
    </citation>
    <scope>NUCLEOTIDE SEQUENCE [LARGE SCALE GENOMIC DNA]</scope>
    <source>
        <strain evidence="11">ATCC 20868 / MF5171</strain>
    </source>
</reference>
<dbReference type="Pfam" id="PF00172">
    <property type="entry name" value="Zn_clus"/>
    <property type="match status" value="1"/>
</dbReference>
<keyword evidence="4" id="KW-0804">Transcription</keyword>
<dbReference type="GO" id="GO:0006351">
    <property type="term" value="P:DNA-templated transcription"/>
    <property type="evidence" value="ECO:0007669"/>
    <property type="project" value="InterPro"/>
</dbReference>